<comment type="caution">
    <text evidence="1">The sequence shown here is derived from an EMBL/GenBank/DDBJ whole genome shotgun (WGS) entry which is preliminary data.</text>
</comment>
<dbReference type="AlphaFoldDB" id="A0A9P3GL66"/>
<evidence type="ECO:0000313" key="2">
    <source>
        <dbReference type="Proteomes" id="UP000703269"/>
    </source>
</evidence>
<keyword evidence="2" id="KW-1185">Reference proteome</keyword>
<evidence type="ECO:0000313" key="1">
    <source>
        <dbReference type="EMBL" id="GJE97310.1"/>
    </source>
</evidence>
<reference evidence="1 2" key="1">
    <citation type="submission" date="2021-08" db="EMBL/GenBank/DDBJ databases">
        <title>Draft Genome Sequence of Phanerochaete sordida strain YK-624.</title>
        <authorList>
            <person name="Mori T."/>
            <person name="Dohra H."/>
            <person name="Suzuki T."/>
            <person name="Kawagishi H."/>
            <person name="Hirai H."/>
        </authorList>
    </citation>
    <scope>NUCLEOTIDE SEQUENCE [LARGE SCALE GENOMIC DNA]</scope>
    <source>
        <strain evidence="1 2">YK-624</strain>
    </source>
</reference>
<dbReference type="EMBL" id="BPQB01000070">
    <property type="protein sequence ID" value="GJE97310.1"/>
    <property type="molecule type" value="Genomic_DNA"/>
</dbReference>
<sequence length="120" mass="13061">MSSDTQTKRFAKGTTKAEKQIINLSQVHSALGLDLGSNAPLSPVYLYQPSSDVPLISGIPIASTSWCPSMQDDHVSRSSRTCYQFPMPPTPRLSTRSLPPEYADDETAKVAACRRCRASS</sequence>
<accession>A0A9P3GL66</accession>
<name>A0A9P3GL66_9APHY</name>
<gene>
    <name evidence="1" type="ORF">PsYK624_135260</name>
</gene>
<dbReference type="Proteomes" id="UP000703269">
    <property type="component" value="Unassembled WGS sequence"/>
</dbReference>
<organism evidence="1 2">
    <name type="scientific">Phanerochaete sordida</name>
    <dbReference type="NCBI Taxonomy" id="48140"/>
    <lineage>
        <taxon>Eukaryota</taxon>
        <taxon>Fungi</taxon>
        <taxon>Dikarya</taxon>
        <taxon>Basidiomycota</taxon>
        <taxon>Agaricomycotina</taxon>
        <taxon>Agaricomycetes</taxon>
        <taxon>Polyporales</taxon>
        <taxon>Phanerochaetaceae</taxon>
        <taxon>Phanerochaete</taxon>
    </lineage>
</organism>
<protein>
    <submittedName>
        <fullName evidence="1">Uncharacterized protein</fullName>
    </submittedName>
</protein>
<proteinExistence type="predicted"/>